<evidence type="ECO:0008006" key="3">
    <source>
        <dbReference type="Google" id="ProtNLM"/>
    </source>
</evidence>
<accession>A0A4S4MXY8</accession>
<dbReference type="InterPro" id="IPR036291">
    <property type="entry name" value="NAD(P)-bd_dom_sf"/>
</dbReference>
<dbReference type="OrthoDB" id="9975943at2759"/>
<evidence type="ECO:0000313" key="2">
    <source>
        <dbReference type="Proteomes" id="UP000308730"/>
    </source>
</evidence>
<sequence length="245" mass="26757">MKLLLTGATGAAGLNIYRAALADPTVDRITLLMRRELPAWAVLPANASAKTTTIVHADFTSYSPDLVSELVNHDACIWTLGISAAGKNEAYFTHITYDYPVALLNALIEGRVGTARPAHAPFRFVWFSGASADETEKSLSMSPRVKGRTENAILKLCDDVPGMQAHILRPGGFHPSAHYPEDAKHQRRRWESVIRNIPWPLLKVPVPAILISAEQLSRAALAVAKGLYPGQIRFDNQLLLDISAS</sequence>
<proteinExistence type="predicted"/>
<dbReference type="Gene3D" id="3.40.50.720">
    <property type="entry name" value="NAD(P)-binding Rossmann-like Domain"/>
    <property type="match status" value="1"/>
</dbReference>
<dbReference type="Proteomes" id="UP000308730">
    <property type="component" value="Unassembled WGS sequence"/>
</dbReference>
<name>A0A4S4MXY8_9APHY</name>
<dbReference type="PANTHER" id="PTHR14097:SF8">
    <property type="entry name" value="NAD(P)-BINDING DOMAIN-CONTAINING PROTEIN"/>
    <property type="match status" value="1"/>
</dbReference>
<gene>
    <name evidence="1" type="ORF">EUX98_g3347</name>
</gene>
<dbReference type="PANTHER" id="PTHR14097">
    <property type="entry name" value="OXIDOREDUCTASE HTATIP2"/>
    <property type="match status" value="1"/>
</dbReference>
<organism evidence="1 2">
    <name type="scientific">Antrodiella citrinella</name>
    <dbReference type="NCBI Taxonomy" id="2447956"/>
    <lineage>
        <taxon>Eukaryota</taxon>
        <taxon>Fungi</taxon>
        <taxon>Dikarya</taxon>
        <taxon>Basidiomycota</taxon>
        <taxon>Agaricomycotina</taxon>
        <taxon>Agaricomycetes</taxon>
        <taxon>Polyporales</taxon>
        <taxon>Steccherinaceae</taxon>
        <taxon>Antrodiella</taxon>
    </lineage>
</organism>
<dbReference type="SUPFAM" id="SSF51735">
    <property type="entry name" value="NAD(P)-binding Rossmann-fold domains"/>
    <property type="match status" value="1"/>
</dbReference>
<protein>
    <recommendedName>
        <fullName evidence="3">NAD(P)-binding domain-containing protein</fullName>
    </recommendedName>
</protein>
<evidence type="ECO:0000313" key="1">
    <source>
        <dbReference type="EMBL" id="THH30845.1"/>
    </source>
</evidence>
<keyword evidence="2" id="KW-1185">Reference proteome</keyword>
<dbReference type="EMBL" id="SGPM01000066">
    <property type="protein sequence ID" value="THH30845.1"/>
    <property type="molecule type" value="Genomic_DNA"/>
</dbReference>
<reference evidence="1 2" key="1">
    <citation type="submission" date="2019-02" db="EMBL/GenBank/DDBJ databases">
        <title>Genome sequencing of the rare red list fungi Antrodiella citrinella (Flaviporus citrinellus).</title>
        <authorList>
            <person name="Buettner E."/>
            <person name="Kellner H."/>
        </authorList>
    </citation>
    <scope>NUCLEOTIDE SEQUENCE [LARGE SCALE GENOMIC DNA]</scope>
    <source>
        <strain evidence="1 2">DSM 108506</strain>
    </source>
</reference>
<comment type="caution">
    <text evidence="1">The sequence shown here is derived from an EMBL/GenBank/DDBJ whole genome shotgun (WGS) entry which is preliminary data.</text>
</comment>
<dbReference type="AlphaFoldDB" id="A0A4S4MXY8"/>